<protein>
    <recommendedName>
        <fullName evidence="2">MADF domain-containing protein</fullName>
    </recommendedName>
</protein>
<dbReference type="PANTHER" id="PTHR21505:SF12">
    <property type="entry name" value="MADF DOMAIN-CONTAINING PROTEIN-RELATED"/>
    <property type="match status" value="1"/>
</dbReference>
<dbReference type="PANTHER" id="PTHR21505">
    <property type="entry name" value="MADF DOMAIN-CONTAINING PROTEIN-RELATED"/>
    <property type="match status" value="1"/>
</dbReference>
<organism evidence="3">
    <name type="scientific">Lygus hesperus</name>
    <name type="common">Western plant bug</name>
    <dbReference type="NCBI Taxonomy" id="30085"/>
    <lineage>
        <taxon>Eukaryota</taxon>
        <taxon>Metazoa</taxon>
        <taxon>Ecdysozoa</taxon>
        <taxon>Arthropoda</taxon>
        <taxon>Hexapoda</taxon>
        <taxon>Insecta</taxon>
        <taxon>Pterygota</taxon>
        <taxon>Neoptera</taxon>
        <taxon>Paraneoptera</taxon>
        <taxon>Hemiptera</taxon>
        <taxon>Heteroptera</taxon>
        <taxon>Panheteroptera</taxon>
        <taxon>Cimicomorpha</taxon>
        <taxon>Miridae</taxon>
        <taxon>Mirini</taxon>
        <taxon>Lygus</taxon>
    </lineage>
</organism>
<dbReference type="SMART" id="SM00595">
    <property type="entry name" value="MADF"/>
    <property type="match status" value="1"/>
</dbReference>
<dbReference type="InterPro" id="IPR006578">
    <property type="entry name" value="MADF-dom"/>
</dbReference>
<evidence type="ECO:0000313" key="3">
    <source>
        <dbReference type="EMBL" id="JAQ01746.1"/>
    </source>
</evidence>
<proteinExistence type="predicted"/>
<evidence type="ECO:0000313" key="4">
    <source>
        <dbReference type="EMBL" id="JAQ15920.1"/>
    </source>
</evidence>
<reference evidence="3" key="1">
    <citation type="journal article" date="2016" name="Gigascience">
        <title>De novo construction of an expanded transcriptome assembly for the western tarnished plant bug, Lygus hesperus.</title>
        <authorList>
            <person name="Tassone E.E."/>
            <person name="Geib S.M."/>
            <person name="Hall B."/>
            <person name="Fabrick J.A."/>
            <person name="Brent C.S."/>
            <person name="Hull J.J."/>
        </authorList>
    </citation>
    <scope>NUCLEOTIDE SEQUENCE</scope>
</reference>
<sequence>MPMPVSANYPKFTNDELYRFINEYEKHRMLYDFDHPLYTNYVERTRRFAAISRSLKIDGLTAERVRAKIKVFRGNYTHRLKEFYKKQKSGEPFNAPHWWYMADKFLRAHIRFLDPDVGEGQHPTPTNPNHFTIQPTQNSSASEAEIYFGSDMPVSSTVEVIEEPANYVEEEMPQSQPVKPVNVKTEVVEESRLGDNSIYLELDDEQLMAIENGEMSIEDVTARAEAAASQHQQQVARDRSMKADRMNSRENSRNEEEEEERSRTNEEEEAEDEFDAFGRCVALQLKTLPIDAALELESQIHTLITKKRMVLLRKNKLH</sequence>
<dbReference type="EMBL" id="GDHC01002709">
    <property type="protein sequence ID" value="JAQ15920.1"/>
    <property type="molecule type" value="Transcribed_RNA"/>
</dbReference>
<accession>A0A146L367</accession>
<name>A0A146L367_LYGHE</name>
<dbReference type="EMBL" id="GDHC01016883">
    <property type="protein sequence ID" value="JAQ01746.1"/>
    <property type="molecule type" value="Transcribed_RNA"/>
</dbReference>
<dbReference type="AlphaFoldDB" id="A0A146L367"/>
<feature type="region of interest" description="Disordered" evidence="1">
    <location>
        <begin position="222"/>
        <end position="273"/>
    </location>
</feature>
<feature type="compositionally biased region" description="Basic and acidic residues" evidence="1">
    <location>
        <begin position="236"/>
        <end position="265"/>
    </location>
</feature>
<gene>
    <name evidence="3" type="ORF">g.61350</name>
    <name evidence="4" type="ORF">g.61353</name>
</gene>
<feature type="domain" description="MADF" evidence="2">
    <location>
        <begin position="19"/>
        <end position="111"/>
    </location>
</feature>
<evidence type="ECO:0000259" key="2">
    <source>
        <dbReference type="PROSITE" id="PS51029"/>
    </source>
</evidence>
<dbReference type="PROSITE" id="PS51029">
    <property type="entry name" value="MADF"/>
    <property type="match status" value="1"/>
</dbReference>
<dbReference type="Pfam" id="PF10545">
    <property type="entry name" value="MADF_DNA_bdg"/>
    <property type="match status" value="1"/>
</dbReference>
<evidence type="ECO:0000256" key="1">
    <source>
        <dbReference type="SAM" id="MobiDB-lite"/>
    </source>
</evidence>